<organism evidence="1 2">
    <name type="scientific">Xyrichtys novacula</name>
    <name type="common">Pearly razorfish</name>
    <name type="synonym">Hemipteronotus novacula</name>
    <dbReference type="NCBI Taxonomy" id="13765"/>
    <lineage>
        <taxon>Eukaryota</taxon>
        <taxon>Metazoa</taxon>
        <taxon>Chordata</taxon>
        <taxon>Craniata</taxon>
        <taxon>Vertebrata</taxon>
        <taxon>Euteleostomi</taxon>
        <taxon>Actinopterygii</taxon>
        <taxon>Neopterygii</taxon>
        <taxon>Teleostei</taxon>
        <taxon>Neoteleostei</taxon>
        <taxon>Acanthomorphata</taxon>
        <taxon>Eupercaria</taxon>
        <taxon>Labriformes</taxon>
        <taxon>Labridae</taxon>
        <taxon>Xyrichtys</taxon>
    </lineage>
</organism>
<dbReference type="Proteomes" id="UP001178508">
    <property type="component" value="Chromosome 14"/>
</dbReference>
<dbReference type="AlphaFoldDB" id="A0AAV1GHV3"/>
<protein>
    <submittedName>
        <fullName evidence="1">Uncharacterized protein</fullName>
    </submittedName>
</protein>
<accession>A0AAV1GHV3</accession>
<reference evidence="1" key="1">
    <citation type="submission" date="2023-08" db="EMBL/GenBank/DDBJ databases">
        <authorList>
            <person name="Alioto T."/>
            <person name="Alioto T."/>
            <person name="Gomez Garrido J."/>
        </authorList>
    </citation>
    <scope>NUCLEOTIDE SEQUENCE</scope>
</reference>
<keyword evidence="2" id="KW-1185">Reference proteome</keyword>
<evidence type="ECO:0000313" key="2">
    <source>
        <dbReference type="Proteomes" id="UP001178508"/>
    </source>
</evidence>
<sequence>MDGRSLLIPNWKTLELQQLSKQKSNHGDILQNRERFKKFPRFFARGPCCYDNQDELKCSVRHHLPFLTSRCRQSSVTGLELLMGARLHLAQNCCYTHTELKHYR</sequence>
<evidence type="ECO:0000313" key="1">
    <source>
        <dbReference type="EMBL" id="CAJ1072614.1"/>
    </source>
</evidence>
<dbReference type="EMBL" id="OY660877">
    <property type="protein sequence ID" value="CAJ1072614.1"/>
    <property type="molecule type" value="Genomic_DNA"/>
</dbReference>
<gene>
    <name evidence="1" type="ORF">XNOV1_A016666</name>
</gene>
<name>A0AAV1GHV3_XYRNO</name>
<proteinExistence type="predicted"/>